<sequence>MFGRRVFASAGVPRHMWASLHIQNRRQAQRVLPSLAPLASLTASRQLSSTAAVLSASQTAGVMEPLHLDEDLLLSAATIACHRGCLAALTASWCMPLRTIVWTLDNKVQHAFSRPISTYALAME</sequence>
<name>A0A3R7LGD9_9TRYP</name>
<dbReference type="AlphaFoldDB" id="A0A3R7LGD9"/>
<dbReference type="PANTHER" id="PTHR38827">
    <property type="entry name" value="T. BRUCEI SPP.-SPECIFIC PROTEIN-RELATED"/>
    <property type="match status" value="1"/>
</dbReference>
<dbReference type="Proteomes" id="UP000284403">
    <property type="component" value="Unassembled WGS sequence"/>
</dbReference>
<dbReference type="OrthoDB" id="272787at2759"/>
<keyword evidence="2" id="KW-1185">Reference proteome</keyword>
<dbReference type="GeneID" id="40314625"/>
<dbReference type="PANTHER" id="PTHR38827:SF1">
    <property type="entry name" value="T. BRUCEI SPP.-SPECIFIC PROTEIN"/>
    <property type="match status" value="1"/>
</dbReference>
<evidence type="ECO:0000313" key="1">
    <source>
        <dbReference type="EMBL" id="RNF26779.1"/>
    </source>
</evidence>
<evidence type="ECO:0000313" key="2">
    <source>
        <dbReference type="Proteomes" id="UP000284403"/>
    </source>
</evidence>
<dbReference type="RefSeq" id="XP_029231985.1">
    <property type="nucleotide sequence ID" value="XM_029367952.1"/>
</dbReference>
<comment type="caution">
    <text evidence="1">The sequence shown here is derived from an EMBL/GenBank/DDBJ whole genome shotgun (WGS) entry which is preliminary data.</text>
</comment>
<proteinExistence type="predicted"/>
<organism evidence="1 2">
    <name type="scientific">Trypanosoma conorhini</name>
    <dbReference type="NCBI Taxonomy" id="83891"/>
    <lineage>
        <taxon>Eukaryota</taxon>
        <taxon>Discoba</taxon>
        <taxon>Euglenozoa</taxon>
        <taxon>Kinetoplastea</taxon>
        <taxon>Metakinetoplastina</taxon>
        <taxon>Trypanosomatida</taxon>
        <taxon>Trypanosomatidae</taxon>
        <taxon>Trypanosoma</taxon>
    </lineage>
</organism>
<gene>
    <name evidence="1" type="ORF">Tco025E_01014</name>
</gene>
<reference evidence="1 2" key="1">
    <citation type="journal article" date="2018" name="BMC Genomics">
        <title>Genomic comparison of Trypanosoma conorhini and Trypanosoma rangeli to Trypanosoma cruzi strains of high and low virulence.</title>
        <authorList>
            <person name="Bradwell K.R."/>
            <person name="Koparde V.N."/>
            <person name="Matveyev A.V."/>
            <person name="Serrano M.G."/>
            <person name="Alves J.M."/>
            <person name="Parikh H."/>
            <person name="Huang B."/>
            <person name="Lee V."/>
            <person name="Espinosa-Alvarez O."/>
            <person name="Ortiz P.A."/>
            <person name="Costa-Martins A.G."/>
            <person name="Teixeira M.M."/>
            <person name="Buck G.A."/>
        </authorList>
    </citation>
    <scope>NUCLEOTIDE SEQUENCE [LARGE SCALE GENOMIC DNA]</scope>
    <source>
        <strain evidence="1 2">025E</strain>
    </source>
</reference>
<protein>
    <submittedName>
        <fullName evidence="1">Uncharacterized protein</fullName>
    </submittedName>
</protein>
<dbReference type="EMBL" id="MKKU01000028">
    <property type="protein sequence ID" value="RNF26779.1"/>
    <property type="molecule type" value="Genomic_DNA"/>
</dbReference>
<accession>A0A3R7LGD9</accession>